<reference evidence="1" key="1">
    <citation type="journal article" date="2023" name="bioRxiv">
        <title>Improved chromosome-level genome assembly for marigold (Tagetes erecta).</title>
        <authorList>
            <person name="Jiang F."/>
            <person name="Yuan L."/>
            <person name="Wang S."/>
            <person name="Wang H."/>
            <person name="Xu D."/>
            <person name="Wang A."/>
            <person name="Fan W."/>
        </authorList>
    </citation>
    <scope>NUCLEOTIDE SEQUENCE</scope>
    <source>
        <strain evidence="1">WSJ</strain>
        <tissue evidence="1">Leaf</tissue>
    </source>
</reference>
<name>A0AAD8KIW7_TARER</name>
<gene>
    <name evidence="1" type="ORF">QVD17_21990</name>
</gene>
<keyword evidence="2" id="KW-1185">Reference proteome</keyword>
<sequence length="91" mass="10433">MVGSVDSKILHPIVHCFLRRCGSIVDCACCSSHEVLWFCRLGIVMCFHSWINSTDDEWFAKYKLYMLFKSPSLGWSLTLSSCKLICNTCLF</sequence>
<dbReference type="EMBL" id="JAUHHV010000006">
    <property type="protein sequence ID" value="KAK1420415.1"/>
    <property type="molecule type" value="Genomic_DNA"/>
</dbReference>
<accession>A0AAD8KIW7</accession>
<evidence type="ECO:0000313" key="1">
    <source>
        <dbReference type="EMBL" id="KAK1420415.1"/>
    </source>
</evidence>
<dbReference type="Proteomes" id="UP001229421">
    <property type="component" value="Unassembled WGS sequence"/>
</dbReference>
<protein>
    <submittedName>
        <fullName evidence="1">Uncharacterized protein</fullName>
    </submittedName>
</protein>
<comment type="caution">
    <text evidence="1">The sequence shown here is derived from an EMBL/GenBank/DDBJ whole genome shotgun (WGS) entry which is preliminary data.</text>
</comment>
<evidence type="ECO:0000313" key="2">
    <source>
        <dbReference type="Proteomes" id="UP001229421"/>
    </source>
</evidence>
<dbReference type="AlphaFoldDB" id="A0AAD8KIW7"/>
<proteinExistence type="predicted"/>
<organism evidence="1 2">
    <name type="scientific">Tagetes erecta</name>
    <name type="common">African marigold</name>
    <dbReference type="NCBI Taxonomy" id="13708"/>
    <lineage>
        <taxon>Eukaryota</taxon>
        <taxon>Viridiplantae</taxon>
        <taxon>Streptophyta</taxon>
        <taxon>Embryophyta</taxon>
        <taxon>Tracheophyta</taxon>
        <taxon>Spermatophyta</taxon>
        <taxon>Magnoliopsida</taxon>
        <taxon>eudicotyledons</taxon>
        <taxon>Gunneridae</taxon>
        <taxon>Pentapetalae</taxon>
        <taxon>asterids</taxon>
        <taxon>campanulids</taxon>
        <taxon>Asterales</taxon>
        <taxon>Asteraceae</taxon>
        <taxon>Asteroideae</taxon>
        <taxon>Heliantheae alliance</taxon>
        <taxon>Tageteae</taxon>
        <taxon>Tagetes</taxon>
    </lineage>
</organism>